<gene>
    <name evidence="1" type="ORF">UW55_C0035G0001</name>
</gene>
<evidence type="ECO:0000313" key="1">
    <source>
        <dbReference type="EMBL" id="KKT61227.1"/>
    </source>
</evidence>
<dbReference type="EMBL" id="LCIT01000035">
    <property type="protein sequence ID" value="KKT61227.1"/>
    <property type="molecule type" value="Genomic_DNA"/>
</dbReference>
<proteinExistence type="predicted"/>
<name>A0A0G1KY44_9BACT</name>
<accession>A0A0G1KY44</accession>
<feature type="non-terminal residue" evidence="1">
    <location>
        <position position="1"/>
    </location>
</feature>
<comment type="caution">
    <text evidence="1">The sequence shown here is derived from an EMBL/GenBank/DDBJ whole genome shotgun (WGS) entry which is preliminary data.</text>
</comment>
<organism evidence="1 2">
    <name type="scientific">Candidatus Giovannonibacteria bacterium GW2011_GWA2_44_26</name>
    <dbReference type="NCBI Taxonomy" id="1618648"/>
    <lineage>
        <taxon>Bacteria</taxon>
        <taxon>Candidatus Giovannoniibacteriota</taxon>
    </lineage>
</organism>
<dbReference type="Proteomes" id="UP000033945">
    <property type="component" value="Unassembled WGS sequence"/>
</dbReference>
<sequence>GVLLHRLPRRGDAGLQSGRETQVFHFFEKRFGFYSEEKRVKTDINCERAGRVNPGEGEHGRRDDD</sequence>
<evidence type="ECO:0000313" key="2">
    <source>
        <dbReference type="Proteomes" id="UP000033945"/>
    </source>
</evidence>
<protein>
    <submittedName>
        <fullName evidence="1">Uncharacterized protein</fullName>
    </submittedName>
</protein>
<reference evidence="1 2" key="1">
    <citation type="journal article" date="2015" name="Nature">
        <title>rRNA introns, odd ribosomes, and small enigmatic genomes across a large radiation of phyla.</title>
        <authorList>
            <person name="Brown C.T."/>
            <person name="Hug L.A."/>
            <person name="Thomas B.C."/>
            <person name="Sharon I."/>
            <person name="Castelle C.J."/>
            <person name="Singh A."/>
            <person name="Wilkins M.J."/>
            <person name="Williams K.H."/>
            <person name="Banfield J.F."/>
        </authorList>
    </citation>
    <scope>NUCLEOTIDE SEQUENCE [LARGE SCALE GENOMIC DNA]</scope>
</reference>
<dbReference type="AlphaFoldDB" id="A0A0G1KY44"/>